<proteinExistence type="predicted"/>
<accession>A0ABR4QAZ4</accession>
<dbReference type="Proteomes" id="UP001651158">
    <property type="component" value="Unassembled WGS sequence"/>
</dbReference>
<evidence type="ECO:0000313" key="2">
    <source>
        <dbReference type="Proteomes" id="UP001651158"/>
    </source>
</evidence>
<organism evidence="1 2">
    <name type="scientific">Taenia crassiceps</name>
    <dbReference type="NCBI Taxonomy" id="6207"/>
    <lineage>
        <taxon>Eukaryota</taxon>
        <taxon>Metazoa</taxon>
        <taxon>Spiralia</taxon>
        <taxon>Lophotrochozoa</taxon>
        <taxon>Platyhelminthes</taxon>
        <taxon>Cestoda</taxon>
        <taxon>Eucestoda</taxon>
        <taxon>Cyclophyllidea</taxon>
        <taxon>Taeniidae</taxon>
        <taxon>Taenia</taxon>
    </lineage>
</organism>
<protein>
    <submittedName>
        <fullName evidence="1">Uncharacterized protein</fullName>
    </submittedName>
</protein>
<reference evidence="1 2" key="1">
    <citation type="journal article" date="2022" name="Front. Cell. Infect. Microbiol.">
        <title>The Genomes of Two Strains of Taenia crassiceps the Animal Model for the Study of Human Cysticercosis.</title>
        <authorList>
            <person name="Bobes R.J."/>
            <person name="Estrada K."/>
            <person name="Rios-Valencia D.G."/>
            <person name="Calderon-Gallegos A."/>
            <person name="de la Torre P."/>
            <person name="Carrero J.C."/>
            <person name="Sanchez-Flores A."/>
            <person name="Laclette J.P."/>
        </authorList>
    </citation>
    <scope>NUCLEOTIDE SEQUENCE [LARGE SCALE GENOMIC DNA]</scope>
    <source>
        <strain evidence="1">WFUcys</strain>
    </source>
</reference>
<evidence type="ECO:0000313" key="1">
    <source>
        <dbReference type="EMBL" id="KAL5106615.1"/>
    </source>
</evidence>
<keyword evidence="2" id="KW-1185">Reference proteome</keyword>
<comment type="caution">
    <text evidence="1">The sequence shown here is derived from an EMBL/GenBank/DDBJ whole genome shotgun (WGS) entry which is preliminary data.</text>
</comment>
<sequence>MRLEFVFRPTGFRLLLIVVLDTSRLKGLLLNGASFRSQRTSDFWSKILQWCSQRSSFEDIEEYLPPGVHIL</sequence>
<gene>
    <name evidence="1" type="ORF">TcWFU_001911</name>
</gene>
<name>A0ABR4QAZ4_9CEST</name>
<dbReference type="EMBL" id="JAKROA010000005">
    <property type="protein sequence ID" value="KAL5106615.1"/>
    <property type="molecule type" value="Genomic_DNA"/>
</dbReference>